<evidence type="ECO:0000256" key="4">
    <source>
        <dbReference type="PROSITE-ProRule" id="PRU01343"/>
    </source>
</evidence>
<reference evidence="6" key="1">
    <citation type="submission" date="2020-08" db="EMBL/GenBank/DDBJ databases">
        <title>Plant Genome Project.</title>
        <authorList>
            <person name="Zhang R.-G."/>
        </authorList>
    </citation>
    <scope>NUCLEOTIDE SEQUENCE</scope>
    <source>
        <strain evidence="6">WSP0</strain>
        <tissue evidence="6">Leaf</tissue>
    </source>
</reference>
<evidence type="ECO:0000259" key="5">
    <source>
        <dbReference type="PROSITE" id="PS51999"/>
    </source>
</evidence>
<organism evidence="6 7">
    <name type="scientific">Rhododendron griersonianum</name>
    <dbReference type="NCBI Taxonomy" id="479676"/>
    <lineage>
        <taxon>Eukaryota</taxon>
        <taxon>Viridiplantae</taxon>
        <taxon>Streptophyta</taxon>
        <taxon>Embryophyta</taxon>
        <taxon>Tracheophyta</taxon>
        <taxon>Spermatophyta</taxon>
        <taxon>Magnoliopsida</taxon>
        <taxon>eudicotyledons</taxon>
        <taxon>Gunneridae</taxon>
        <taxon>Pentapetalae</taxon>
        <taxon>asterids</taxon>
        <taxon>Ericales</taxon>
        <taxon>Ericaceae</taxon>
        <taxon>Ericoideae</taxon>
        <taxon>Rhodoreae</taxon>
        <taxon>Rhododendron</taxon>
    </lineage>
</organism>
<keyword evidence="2 4" id="KW-0863">Zinc-finger</keyword>
<evidence type="ECO:0000256" key="1">
    <source>
        <dbReference type="ARBA" id="ARBA00022723"/>
    </source>
</evidence>
<dbReference type="GO" id="GO:0008270">
    <property type="term" value="F:zinc ion binding"/>
    <property type="evidence" value="ECO:0007669"/>
    <property type="project" value="UniProtKB-KW"/>
</dbReference>
<evidence type="ECO:0000256" key="2">
    <source>
        <dbReference type="ARBA" id="ARBA00022771"/>
    </source>
</evidence>
<dbReference type="EMBL" id="JACTNZ010000001">
    <property type="protein sequence ID" value="KAG5564313.1"/>
    <property type="molecule type" value="Genomic_DNA"/>
</dbReference>
<dbReference type="Proteomes" id="UP000823749">
    <property type="component" value="Chromosome 1"/>
</dbReference>
<gene>
    <name evidence="6" type="ORF">RHGRI_000496</name>
</gene>
<dbReference type="InterPro" id="IPR010666">
    <property type="entry name" value="Znf_GRF"/>
</dbReference>
<comment type="caution">
    <text evidence="6">The sequence shown here is derived from an EMBL/GenBank/DDBJ whole genome shotgun (WGS) entry which is preliminary data.</text>
</comment>
<accession>A0AAV6LGS3</accession>
<keyword evidence="3" id="KW-0862">Zinc</keyword>
<name>A0AAV6LGS3_9ERIC</name>
<keyword evidence="1" id="KW-0479">Metal-binding</keyword>
<dbReference type="AlphaFoldDB" id="A0AAV6LGS3"/>
<sequence>MASSSTTSSKGCDALDLRYVPKKCRCGKRAGIRVVESEKPSKGKLYYVCDSEPRGCDTWAWCKPVRIINVGDEKVEESPMVEERPRVVHEDPHLMARLVMVEANVEAFKTMMKWIWWTSAFTVAKEGPPTGPDDEALPPLPVPLPTGCDDEPIGGCEDPAPLPLPVPLPTGCDDEPIGGCEDPAPLPLPVPLPTGCDDEPIGGCEDPAPLPLPIPTVVTPLPVAPLPVAPLPIPTVVTPLPVAPLPALVLVP</sequence>
<feature type="domain" description="GRF-type" evidence="5">
    <location>
        <begin position="24"/>
        <end position="65"/>
    </location>
</feature>
<evidence type="ECO:0000313" key="6">
    <source>
        <dbReference type="EMBL" id="KAG5564313.1"/>
    </source>
</evidence>
<keyword evidence="7" id="KW-1185">Reference proteome</keyword>
<proteinExistence type="predicted"/>
<evidence type="ECO:0000313" key="7">
    <source>
        <dbReference type="Proteomes" id="UP000823749"/>
    </source>
</evidence>
<dbReference type="PROSITE" id="PS51999">
    <property type="entry name" value="ZF_GRF"/>
    <property type="match status" value="1"/>
</dbReference>
<evidence type="ECO:0000256" key="3">
    <source>
        <dbReference type="ARBA" id="ARBA00022833"/>
    </source>
</evidence>
<protein>
    <recommendedName>
        <fullName evidence="5">GRF-type domain-containing protein</fullName>
    </recommendedName>
</protein>